<keyword evidence="1" id="KW-0812">Transmembrane</keyword>
<feature type="transmembrane region" description="Helical" evidence="1">
    <location>
        <begin position="174"/>
        <end position="196"/>
    </location>
</feature>
<feature type="transmembrane region" description="Helical" evidence="1">
    <location>
        <begin position="236"/>
        <end position="255"/>
    </location>
</feature>
<dbReference type="GO" id="GO:0031267">
    <property type="term" value="F:small GTPase binding"/>
    <property type="evidence" value="ECO:0007669"/>
    <property type="project" value="InterPro"/>
</dbReference>
<dbReference type="OrthoDB" id="10256463at2759"/>
<keyword evidence="1" id="KW-0472">Membrane</keyword>
<keyword evidence="3" id="KW-1185">Reference proteome</keyword>
<dbReference type="GO" id="GO:0016192">
    <property type="term" value="P:vesicle-mediated transport"/>
    <property type="evidence" value="ECO:0007669"/>
    <property type="project" value="InterPro"/>
</dbReference>
<evidence type="ECO:0008006" key="4">
    <source>
        <dbReference type="Google" id="ProtNLM"/>
    </source>
</evidence>
<feature type="transmembrane region" description="Helical" evidence="1">
    <location>
        <begin position="109"/>
        <end position="135"/>
    </location>
</feature>
<evidence type="ECO:0000313" key="2">
    <source>
        <dbReference type="EMBL" id="KAG9397272.1"/>
    </source>
</evidence>
<dbReference type="GO" id="GO:0005794">
    <property type="term" value="C:Golgi apparatus"/>
    <property type="evidence" value="ECO:0007669"/>
    <property type="project" value="InterPro"/>
</dbReference>
<evidence type="ECO:0000313" key="3">
    <source>
        <dbReference type="Proteomes" id="UP000717585"/>
    </source>
</evidence>
<dbReference type="AlphaFoldDB" id="A0A8J6BGY9"/>
<dbReference type="PANTHER" id="PTHR12822">
    <property type="entry name" value="PROTEIN YIPF"/>
    <property type="match status" value="1"/>
</dbReference>
<protein>
    <recommendedName>
        <fullName evidence="4">Protein YIP</fullName>
    </recommendedName>
</protein>
<comment type="caution">
    <text evidence="2">The sequence shown here is derived from an EMBL/GenBank/DDBJ whole genome shotgun (WGS) entry which is preliminary data.</text>
</comment>
<proteinExistence type="predicted"/>
<feature type="transmembrane region" description="Helical" evidence="1">
    <location>
        <begin position="147"/>
        <end position="168"/>
    </location>
</feature>
<organism evidence="2 3">
    <name type="scientific">Carpediemonas membranifera</name>
    <dbReference type="NCBI Taxonomy" id="201153"/>
    <lineage>
        <taxon>Eukaryota</taxon>
        <taxon>Metamonada</taxon>
        <taxon>Carpediemonas-like organisms</taxon>
        <taxon>Carpediemonas</taxon>
    </lineage>
</organism>
<evidence type="ECO:0000256" key="1">
    <source>
        <dbReference type="SAM" id="Phobius"/>
    </source>
</evidence>
<name>A0A8J6BGY9_9EUKA</name>
<keyword evidence="1" id="KW-1133">Transmembrane helix</keyword>
<sequence length="283" mass="30945">MNATAWDDEDLQLDNLPDDADFAPDADVAPRVLLMKPSETQANSARGVPPPVSKEEIVIEEASFIRVGFIQRFFDVNSTEVALRTLRTLIPHPRWIASLDGKPDMWAPIWFAATLAILVGVVGFVSNSLISTLLHRADPDPYNFNRFIYMLVGVYVYIGSLSGVLYALDVLFSFGLDLATIICLAGYSTLPQILFFTGTVFPVFIVSYPFWAMGIGHSTLFVTVAMLPAARVSVQSMATVVGCVLVVECLWGLVVRGIIGFSTTSFADIKAAKDTVIDIIMPE</sequence>
<dbReference type="PANTHER" id="PTHR12822:SF2">
    <property type="entry name" value="PROTEIN YIPF"/>
    <property type="match status" value="1"/>
</dbReference>
<gene>
    <name evidence="2" type="ORF">J8273_1187</name>
</gene>
<accession>A0A8J6BGY9</accession>
<reference evidence="2" key="1">
    <citation type="submission" date="2021-05" db="EMBL/GenBank/DDBJ databases">
        <title>A free-living protist that lacks canonical eukaryotic 1 DNA replication and segregation systems.</title>
        <authorList>
            <person name="Salas-Leiva D.E."/>
            <person name="Tromer E.C."/>
            <person name="Curtis B.A."/>
            <person name="Jerlstrom-Hultqvist J."/>
            <person name="Kolisko M."/>
            <person name="Yi Z."/>
            <person name="Salas-Leiva J.S."/>
            <person name="Gallot-Lavallee L."/>
            <person name="Kops G.J.P.L."/>
            <person name="Archibald J.M."/>
            <person name="Simpson A.G.B."/>
            <person name="Roger A.J."/>
        </authorList>
    </citation>
    <scope>NUCLEOTIDE SEQUENCE</scope>
    <source>
        <strain evidence="2">BICM</strain>
    </source>
</reference>
<dbReference type="Proteomes" id="UP000717585">
    <property type="component" value="Unassembled WGS sequence"/>
</dbReference>
<dbReference type="InterPro" id="IPR039765">
    <property type="entry name" value="Yip5/YIPF1/YIPF2"/>
</dbReference>
<dbReference type="EMBL" id="JAHDYR010000003">
    <property type="protein sequence ID" value="KAG9397272.1"/>
    <property type="molecule type" value="Genomic_DNA"/>
</dbReference>
<feature type="transmembrane region" description="Helical" evidence="1">
    <location>
        <begin position="208"/>
        <end position="230"/>
    </location>
</feature>